<organism evidence="2 3">
    <name type="scientific">Brassica oleracea var. oleracea</name>
    <dbReference type="NCBI Taxonomy" id="109376"/>
    <lineage>
        <taxon>Eukaryota</taxon>
        <taxon>Viridiplantae</taxon>
        <taxon>Streptophyta</taxon>
        <taxon>Embryophyta</taxon>
        <taxon>Tracheophyta</taxon>
        <taxon>Spermatophyta</taxon>
        <taxon>Magnoliopsida</taxon>
        <taxon>eudicotyledons</taxon>
        <taxon>Gunneridae</taxon>
        <taxon>Pentapetalae</taxon>
        <taxon>rosids</taxon>
        <taxon>malvids</taxon>
        <taxon>Brassicales</taxon>
        <taxon>Brassicaceae</taxon>
        <taxon>Brassiceae</taxon>
        <taxon>Brassica</taxon>
    </lineage>
</organism>
<keyword evidence="3" id="KW-1185">Reference proteome</keyword>
<name>A0A0D3CDD7_BRAOL</name>
<dbReference type="AlphaFoldDB" id="A0A0D3CDD7"/>
<feature type="compositionally biased region" description="Basic and acidic residues" evidence="1">
    <location>
        <begin position="10"/>
        <end position="25"/>
    </location>
</feature>
<reference evidence="2" key="2">
    <citation type="submission" date="2015-03" db="UniProtKB">
        <authorList>
            <consortium name="EnsemblPlants"/>
        </authorList>
    </citation>
    <scope>IDENTIFICATION</scope>
</reference>
<feature type="region of interest" description="Disordered" evidence="1">
    <location>
        <begin position="1"/>
        <end position="204"/>
    </location>
</feature>
<protein>
    <submittedName>
        <fullName evidence="2">Uncharacterized protein</fullName>
    </submittedName>
</protein>
<feature type="compositionally biased region" description="Basic and acidic residues" evidence="1">
    <location>
        <begin position="141"/>
        <end position="150"/>
    </location>
</feature>
<sequence>MRGSSIRSRQRIERGSEVPQRRHEVTPAGSDVIRATGPSRSHFLCPELKSRSRSDVSQRPRERPCEVARNSVDQSDVFRATPTSRSPFHRHTTRANDPERPIRATTPGRSRAGPDEQSVGATSRSDITERRHEVAPNYLSERPRWSDPEKSLAISSRWKPKTEPERPIRATTPGRTRSPERLGQSDTPRSLACLSRDDNTMELV</sequence>
<evidence type="ECO:0000313" key="2">
    <source>
        <dbReference type="EnsemblPlants" id="Bo5g043880.1"/>
    </source>
</evidence>
<dbReference type="HOGENOM" id="CLU_1344923_0_0_1"/>
<dbReference type="Gramene" id="Bo5g043880.1">
    <property type="protein sequence ID" value="Bo5g043880.1"/>
    <property type="gene ID" value="Bo5g043880"/>
</dbReference>
<dbReference type="Proteomes" id="UP000032141">
    <property type="component" value="Chromosome C5"/>
</dbReference>
<feature type="compositionally biased region" description="Basic and acidic residues" evidence="1">
    <location>
        <begin position="48"/>
        <end position="66"/>
    </location>
</feature>
<proteinExistence type="predicted"/>
<evidence type="ECO:0000313" key="3">
    <source>
        <dbReference type="Proteomes" id="UP000032141"/>
    </source>
</evidence>
<dbReference type="EnsemblPlants" id="Bo5g043880.1">
    <property type="protein sequence ID" value="Bo5g043880.1"/>
    <property type="gene ID" value="Bo5g043880"/>
</dbReference>
<accession>A0A0D3CDD7</accession>
<reference evidence="2 3" key="1">
    <citation type="journal article" date="2014" name="Genome Biol.">
        <title>Transcriptome and methylome profiling reveals relics of genome dominance in the mesopolyploid Brassica oleracea.</title>
        <authorList>
            <person name="Parkin I.A."/>
            <person name="Koh C."/>
            <person name="Tang H."/>
            <person name="Robinson S.J."/>
            <person name="Kagale S."/>
            <person name="Clarke W.E."/>
            <person name="Town C.D."/>
            <person name="Nixon J."/>
            <person name="Krishnakumar V."/>
            <person name="Bidwell S.L."/>
            <person name="Denoeud F."/>
            <person name="Belcram H."/>
            <person name="Links M.G."/>
            <person name="Just J."/>
            <person name="Clarke C."/>
            <person name="Bender T."/>
            <person name="Huebert T."/>
            <person name="Mason A.S."/>
            <person name="Pires J.C."/>
            <person name="Barker G."/>
            <person name="Moore J."/>
            <person name="Walley P.G."/>
            <person name="Manoli S."/>
            <person name="Batley J."/>
            <person name="Edwards D."/>
            <person name="Nelson M.N."/>
            <person name="Wang X."/>
            <person name="Paterson A.H."/>
            <person name="King G."/>
            <person name="Bancroft I."/>
            <person name="Chalhoub B."/>
            <person name="Sharpe A.G."/>
        </authorList>
    </citation>
    <scope>NUCLEOTIDE SEQUENCE</scope>
    <source>
        <strain evidence="2 3">cv. TO1000</strain>
    </source>
</reference>
<feature type="compositionally biased region" description="Basic and acidic residues" evidence="1">
    <location>
        <begin position="195"/>
        <end position="204"/>
    </location>
</feature>
<evidence type="ECO:0000256" key="1">
    <source>
        <dbReference type="SAM" id="MobiDB-lite"/>
    </source>
</evidence>